<name>A0A2N5EQ62_9GAMM</name>
<dbReference type="EMBL" id="PJZK01000005">
    <property type="protein sequence ID" value="PLR51557.1"/>
    <property type="molecule type" value="Genomic_DNA"/>
</dbReference>
<evidence type="ECO:0000256" key="1">
    <source>
        <dbReference type="SAM" id="MobiDB-lite"/>
    </source>
</evidence>
<dbReference type="RefSeq" id="WP_079205285.1">
    <property type="nucleotide sequence ID" value="NZ_PJZJ01000003.1"/>
</dbReference>
<accession>A0A2N5EQ62</accession>
<evidence type="ECO:0000313" key="3">
    <source>
        <dbReference type="Proteomes" id="UP000234626"/>
    </source>
</evidence>
<reference evidence="2 3" key="1">
    <citation type="submission" date="2017-12" db="EMBL/GenBank/DDBJ databases">
        <title>Characterization of six clinical isolates of Enterochimera gen. nov., a novel genus of the Yersiniaciae family and the three species Enterochimera arupensis sp. nov., Enterochimera coloradensis sp. nov, and Enterochimera californica sp. nov.</title>
        <authorList>
            <person name="Rossi A."/>
            <person name="Fisher M."/>
        </authorList>
    </citation>
    <scope>NUCLEOTIDE SEQUENCE [LARGE SCALE GENOMIC DNA]</scope>
    <source>
        <strain evidence="2 3">2016Iso1</strain>
    </source>
</reference>
<protein>
    <submittedName>
        <fullName evidence="2">DUF4186 domain-containing protein</fullName>
    </submittedName>
</protein>
<dbReference type="InterPro" id="IPR020378">
    <property type="entry name" value="DUF4186"/>
</dbReference>
<gene>
    <name evidence="2" type="ORF">CYR34_06980</name>
</gene>
<comment type="caution">
    <text evidence="2">The sequence shown here is derived from an EMBL/GenBank/DDBJ whole genome shotgun (WGS) entry which is preliminary data.</text>
</comment>
<dbReference type="AlphaFoldDB" id="A0A2N5EQ62"/>
<organism evidence="2 3">
    <name type="scientific">Chimaeribacter arupi</name>
    <dbReference type="NCBI Taxonomy" id="2060066"/>
    <lineage>
        <taxon>Bacteria</taxon>
        <taxon>Pseudomonadati</taxon>
        <taxon>Pseudomonadota</taxon>
        <taxon>Gammaproteobacteria</taxon>
        <taxon>Enterobacterales</taxon>
        <taxon>Yersiniaceae</taxon>
        <taxon>Chimaeribacter</taxon>
    </lineage>
</organism>
<proteinExistence type="predicted"/>
<dbReference type="Proteomes" id="UP000234626">
    <property type="component" value="Unassembled WGS sequence"/>
</dbReference>
<keyword evidence="3" id="KW-1185">Reference proteome</keyword>
<sequence length="152" mass="16794">MTRLPAREVNVKPTEQCWQRLQTSPFRARFRLNTHDAAYLHAKGLPQVLAHAREFIARRLAAAHPANDGKQTPMRGHPVFVAQHATATCCRGCLEKWHGIPRGVPLSPAQQAYSVEMIALWLQRRAPAAPAPAPAPAAPQQLELLPPGGRER</sequence>
<evidence type="ECO:0000313" key="2">
    <source>
        <dbReference type="EMBL" id="PLR51557.1"/>
    </source>
</evidence>
<dbReference type="Pfam" id="PF13811">
    <property type="entry name" value="DUF4186"/>
    <property type="match status" value="1"/>
</dbReference>
<feature type="region of interest" description="Disordered" evidence="1">
    <location>
        <begin position="129"/>
        <end position="152"/>
    </location>
</feature>
<dbReference type="OrthoDB" id="3781311at2"/>